<dbReference type="AlphaFoldDB" id="A0A9P0A5L0"/>
<dbReference type="PANTHER" id="PTHR17602:SF4">
    <property type="entry name" value="RIBOSOME BIOGENESIS REGULATORY PROTEIN HOMOLOG"/>
    <property type="match status" value="1"/>
</dbReference>
<feature type="region of interest" description="Disordered" evidence="6">
    <location>
        <begin position="253"/>
        <end position="272"/>
    </location>
</feature>
<dbReference type="KEGG" id="btab:109033233"/>
<feature type="region of interest" description="Disordered" evidence="6">
    <location>
        <begin position="293"/>
        <end position="364"/>
    </location>
</feature>
<keyword evidence="3 5" id="KW-0690">Ribosome biogenesis</keyword>
<protein>
    <recommendedName>
        <fullName evidence="5">Ribosome biogenesis regulatory protein</fullName>
    </recommendedName>
</protein>
<gene>
    <name evidence="7" type="ORF">BEMITA_LOCUS3072</name>
</gene>
<evidence type="ECO:0000256" key="2">
    <source>
        <dbReference type="ARBA" id="ARBA00010077"/>
    </source>
</evidence>
<dbReference type="InterPro" id="IPR007023">
    <property type="entry name" value="Ribosom_reg"/>
</dbReference>
<dbReference type="Proteomes" id="UP001152759">
    <property type="component" value="Chromosome 10"/>
</dbReference>
<dbReference type="GO" id="GO:0005730">
    <property type="term" value="C:nucleolus"/>
    <property type="evidence" value="ECO:0007669"/>
    <property type="project" value="TreeGrafter"/>
</dbReference>
<evidence type="ECO:0000313" key="8">
    <source>
        <dbReference type="Proteomes" id="UP001152759"/>
    </source>
</evidence>
<dbReference type="GO" id="GO:0030687">
    <property type="term" value="C:preribosome, large subunit precursor"/>
    <property type="evidence" value="ECO:0007669"/>
    <property type="project" value="TreeGrafter"/>
</dbReference>
<dbReference type="GO" id="GO:0000447">
    <property type="term" value="P:endonucleolytic cleavage in ITS1 to separate SSU-rRNA from 5.8S rRNA and LSU-rRNA from tricistronic rRNA transcript (SSU-rRNA, 5.8S rRNA, LSU-rRNA)"/>
    <property type="evidence" value="ECO:0007669"/>
    <property type="project" value="TreeGrafter"/>
</dbReference>
<evidence type="ECO:0000256" key="5">
    <source>
        <dbReference type="RuleBase" id="RU364132"/>
    </source>
</evidence>
<organism evidence="7 8">
    <name type="scientific">Bemisia tabaci</name>
    <name type="common">Sweetpotato whitefly</name>
    <name type="synonym">Aleurodes tabaci</name>
    <dbReference type="NCBI Taxonomy" id="7038"/>
    <lineage>
        <taxon>Eukaryota</taxon>
        <taxon>Metazoa</taxon>
        <taxon>Ecdysozoa</taxon>
        <taxon>Arthropoda</taxon>
        <taxon>Hexapoda</taxon>
        <taxon>Insecta</taxon>
        <taxon>Pterygota</taxon>
        <taxon>Neoptera</taxon>
        <taxon>Paraneoptera</taxon>
        <taxon>Hemiptera</taxon>
        <taxon>Sternorrhyncha</taxon>
        <taxon>Aleyrodoidea</taxon>
        <taxon>Aleyrodidae</taxon>
        <taxon>Aleyrodinae</taxon>
        <taxon>Bemisia</taxon>
    </lineage>
</organism>
<comment type="function">
    <text evidence="5">Involved in ribosomal large subunit assembly.</text>
</comment>
<keyword evidence="8" id="KW-1185">Reference proteome</keyword>
<keyword evidence="4 5" id="KW-0539">Nucleus</keyword>
<evidence type="ECO:0000256" key="1">
    <source>
        <dbReference type="ARBA" id="ARBA00004123"/>
    </source>
</evidence>
<evidence type="ECO:0000256" key="4">
    <source>
        <dbReference type="ARBA" id="ARBA00023242"/>
    </source>
</evidence>
<comment type="subcellular location">
    <subcellularLocation>
        <location evidence="1 5">Nucleus</location>
    </subcellularLocation>
</comment>
<dbReference type="GO" id="GO:0042273">
    <property type="term" value="P:ribosomal large subunit biogenesis"/>
    <property type="evidence" value="ECO:0007669"/>
    <property type="project" value="TreeGrafter"/>
</dbReference>
<evidence type="ECO:0000313" key="7">
    <source>
        <dbReference type="EMBL" id="CAH0383636.1"/>
    </source>
</evidence>
<proteinExistence type="inferred from homology"/>
<dbReference type="EMBL" id="OU963871">
    <property type="protein sequence ID" value="CAH0383636.1"/>
    <property type="molecule type" value="Genomic_DNA"/>
</dbReference>
<evidence type="ECO:0000256" key="3">
    <source>
        <dbReference type="ARBA" id="ARBA00022517"/>
    </source>
</evidence>
<name>A0A9P0A5L0_BEMTA</name>
<accession>A0A9P0A5L0</accession>
<comment type="similarity">
    <text evidence="2 5">Belongs to the RRS1 family.</text>
</comment>
<dbReference type="Pfam" id="PF04939">
    <property type="entry name" value="RRS1"/>
    <property type="match status" value="1"/>
</dbReference>
<reference evidence="7" key="1">
    <citation type="submission" date="2021-12" db="EMBL/GenBank/DDBJ databases">
        <authorList>
            <person name="King R."/>
        </authorList>
    </citation>
    <scope>NUCLEOTIDE SEQUENCE</scope>
</reference>
<feature type="compositionally biased region" description="Basic residues" evidence="6">
    <location>
        <begin position="355"/>
        <end position="364"/>
    </location>
</feature>
<sequence length="364" mass="40565">MITDFRTIDIVDKAFKEVAAKKEKFKPTTVFKLLPLETDVGTLLAVDPNDLNSEELRNNREDYLKELARDNTQLLLNEVWELPSERVDDVIVAKLPKPKYLLPRELPVPKPKPLTKYQQYALKKGLPLKKTKKHKMNVTWDEILKKWVPNYGYKHAQAEKERETVIEVPDNVDPMTDMFAKKEAEKRERVSKNEFQRLRNIARAANIKVPHVGVPAVESRLKPDQLELAAVASKSATASAGVFQPSISADKTLKSWAKPPGVPKQKLKPVSGRAEKEINLNILEDVMRHRGSGGVSEKAVNRQIAQEQRQVHAEKMKSRKKGRGGRTGGGKGGKKGPKGGKDFGGKGVKAGKVGKGGKKGKGKR</sequence>
<evidence type="ECO:0000256" key="6">
    <source>
        <dbReference type="SAM" id="MobiDB-lite"/>
    </source>
</evidence>
<dbReference type="PANTHER" id="PTHR17602">
    <property type="entry name" value="RIBOSOME BIOGENESIS REGULATORY PROTEIN"/>
    <property type="match status" value="1"/>
</dbReference>